<dbReference type="OrthoDB" id="434092at2759"/>
<dbReference type="GO" id="GO:0030148">
    <property type="term" value="P:sphingolipid biosynthetic process"/>
    <property type="evidence" value="ECO:0007669"/>
    <property type="project" value="TreeGrafter"/>
</dbReference>
<feature type="transmembrane region" description="Helical" evidence="10">
    <location>
        <begin position="69"/>
        <end position="88"/>
    </location>
</feature>
<keyword evidence="4 10" id="KW-0812">Transmembrane</keyword>
<dbReference type="GO" id="GO:0019367">
    <property type="term" value="P:fatty acid elongation, saturated fatty acid"/>
    <property type="evidence" value="ECO:0007669"/>
    <property type="project" value="TreeGrafter"/>
</dbReference>
<dbReference type="InterPro" id="IPR030457">
    <property type="entry name" value="ELO_CS"/>
</dbReference>
<evidence type="ECO:0000256" key="2">
    <source>
        <dbReference type="ARBA" id="ARBA00022516"/>
    </source>
</evidence>
<keyword evidence="9 10" id="KW-0275">Fatty acid biosynthesis</keyword>
<evidence type="ECO:0000256" key="8">
    <source>
        <dbReference type="ARBA" id="ARBA00023136"/>
    </source>
</evidence>
<dbReference type="PROSITE" id="PS01188">
    <property type="entry name" value="ELO"/>
    <property type="match status" value="1"/>
</dbReference>
<keyword evidence="6 10" id="KW-1133">Transmembrane helix</keyword>
<proteinExistence type="inferred from homology"/>
<gene>
    <name evidence="11" type="primary">RvY_17066-1</name>
    <name evidence="11" type="synonym">RvY_17066.1</name>
    <name evidence="11" type="ORF">RvY_17066</name>
</gene>
<dbReference type="GO" id="GO:0042761">
    <property type="term" value="P:very long-chain fatty acid biosynthetic process"/>
    <property type="evidence" value="ECO:0007669"/>
    <property type="project" value="TreeGrafter"/>
</dbReference>
<name>A0A1D1W0U9_RAMVA</name>
<dbReference type="InterPro" id="IPR002076">
    <property type="entry name" value="ELO_fam"/>
</dbReference>
<keyword evidence="8 10" id="KW-0472">Membrane</keyword>
<keyword evidence="3 10" id="KW-0808">Transferase</keyword>
<keyword evidence="2 10" id="KW-0444">Lipid biosynthesis</keyword>
<dbReference type="GO" id="GO:0034626">
    <property type="term" value="P:fatty acid elongation, polyunsaturated fatty acid"/>
    <property type="evidence" value="ECO:0007669"/>
    <property type="project" value="TreeGrafter"/>
</dbReference>
<evidence type="ECO:0000313" key="12">
    <source>
        <dbReference type="Proteomes" id="UP000186922"/>
    </source>
</evidence>
<keyword evidence="7 10" id="KW-0443">Lipid metabolism</keyword>
<protein>
    <recommendedName>
        <fullName evidence="10">Elongation of very long chain fatty acids protein</fullName>
        <ecNumber evidence="10">2.3.1.199</ecNumber>
    </recommendedName>
    <alternativeName>
        <fullName evidence="10">Very-long-chain 3-oxoacyl-CoA synthase</fullName>
    </alternativeName>
</protein>
<keyword evidence="5 10" id="KW-0276">Fatty acid metabolism</keyword>
<dbReference type="GO" id="GO:0005789">
    <property type="term" value="C:endoplasmic reticulum membrane"/>
    <property type="evidence" value="ECO:0007669"/>
    <property type="project" value="TreeGrafter"/>
</dbReference>
<feature type="transmembrane region" description="Helical" evidence="10">
    <location>
        <begin position="265"/>
        <end position="286"/>
    </location>
</feature>
<evidence type="ECO:0000256" key="6">
    <source>
        <dbReference type="ARBA" id="ARBA00022989"/>
    </source>
</evidence>
<dbReference type="STRING" id="947166.A0A1D1W0U9"/>
<organism evidence="11 12">
    <name type="scientific">Ramazzottius varieornatus</name>
    <name type="common">Water bear</name>
    <name type="synonym">Tardigrade</name>
    <dbReference type="NCBI Taxonomy" id="947166"/>
    <lineage>
        <taxon>Eukaryota</taxon>
        <taxon>Metazoa</taxon>
        <taxon>Ecdysozoa</taxon>
        <taxon>Tardigrada</taxon>
        <taxon>Eutardigrada</taxon>
        <taxon>Parachela</taxon>
        <taxon>Hypsibioidea</taxon>
        <taxon>Ramazzottiidae</taxon>
        <taxon>Ramazzottius</taxon>
    </lineage>
</organism>
<feature type="transmembrane region" description="Helical" evidence="10">
    <location>
        <begin position="144"/>
        <end position="167"/>
    </location>
</feature>
<reference evidence="11 12" key="1">
    <citation type="journal article" date="2016" name="Nat. Commun.">
        <title>Extremotolerant tardigrade genome and improved radiotolerance of human cultured cells by tardigrade-unique protein.</title>
        <authorList>
            <person name="Hashimoto T."/>
            <person name="Horikawa D.D."/>
            <person name="Saito Y."/>
            <person name="Kuwahara H."/>
            <person name="Kozuka-Hata H."/>
            <person name="Shin-I T."/>
            <person name="Minakuchi Y."/>
            <person name="Ohishi K."/>
            <person name="Motoyama A."/>
            <person name="Aizu T."/>
            <person name="Enomoto A."/>
            <person name="Kondo K."/>
            <person name="Tanaka S."/>
            <person name="Hara Y."/>
            <person name="Koshikawa S."/>
            <person name="Sagara H."/>
            <person name="Miura T."/>
            <person name="Yokobori S."/>
            <person name="Miyagawa K."/>
            <person name="Suzuki Y."/>
            <person name="Kubo T."/>
            <person name="Oyama M."/>
            <person name="Kohara Y."/>
            <person name="Fujiyama A."/>
            <person name="Arakawa K."/>
            <person name="Katayama T."/>
            <person name="Toyoda A."/>
            <person name="Kunieda T."/>
        </authorList>
    </citation>
    <scope>NUCLEOTIDE SEQUENCE [LARGE SCALE GENOMIC DNA]</scope>
    <source>
        <strain evidence="11 12">YOKOZUNA-1</strain>
    </source>
</reference>
<evidence type="ECO:0000256" key="5">
    <source>
        <dbReference type="ARBA" id="ARBA00022832"/>
    </source>
</evidence>
<evidence type="ECO:0000313" key="11">
    <source>
        <dbReference type="EMBL" id="GAV07195.1"/>
    </source>
</evidence>
<feature type="transmembrane region" description="Helical" evidence="10">
    <location>
        <begin position="174"/>
        <end position="194"/>
    </location>
</feature>
<dbReference type="AlphaFoldDB" id="A0A1D1W0U9"/>
<feature type="transmembrane region" description="Helical" evidence="10">
    <location>
        <begin position="100"/>
        <end position="119"/>
    </location>
</feature>
<comment type="similarity">
    <text evidence="10">Belongs to the ELO family.</text>
</comment>
<comment type="catalytic activity">
    <reaction evidence="10">
        <text>a very-long-chain acyl-CoA + malonyl-CoA + H(+) = a very-long-chain 3-oxoacyl-CoA + CO2 + CoA</text>
        <dbReference type="Rhea" id="RHEA:32727"/>
        <dbReference type="ChEBI" id="CHEBI:15378"/>
        <dbReference type="ChEBI" id="CHEBI:16526"/>
        <dbReference type="ChEBI" id="CHEBI:57287"/>
        <dbReference type="ChEBI" id="CHEBI:57384"/>
        <dbReference type="ChEBI" id="CHEBI:90725"/>
        <dbReference type="ChEBI" id="CHEBI:90736"/>
        <dbReference type="EC" id="2.3.1.199"/>
    </reaction>
</comment>
<evidence type="ECO:0000256" key="9">
    <source>
        <dbReference type="ARBA" id="ARBA00023160"/>
    </source>
</evidence>
<keyword evidence="12" id="KW-1185">Reference proteome</keyword>
<dbReference type="Pfam" id="PF01151">
    <property type="entry name" value="ELO"/>
    <property type="match status" value="1"/>
</dbReference>
<dbReference type="EC" id="2.3.1.199" evidence="10"/>
<feature type="transmembrane region" description="Helical" evidence="10">
    <location>
        <begin position="242"/>
        <end position="259"/>
    </location>
</feature>
<dbReference type="GO" id="GO:0009922">
    <property type="term" value="F:fatty acid elongase activity"/>
    <property type="evidence" value="ECO:0007669"/>
    <property type="project" value="UniProtKB-EC"/>
</dbReference>
<evidence type="ECO:0000256" key="1">
    <source>
        <dbReference type="ARBA" id="ARBA00004141"/>
    </source>
</evidence>
<feature type="transmembrane region" description="Helical" evidence="10">
    <location>
        <begin position="200"/>
        <end position="221"/>
    </location>
</feature>
<dbReference type="PANTHER" id="PTHR11157:SF170">
    <property type="entry name" value="ELONGATION OF VERY LONG CHAIN FATTY ACIDS PROTEIN 2-LIKE"/>
    <property type="match status" value="1"/>
</dbReference>
<dbReference type="GO" id="GO:0034625">
    <property type="term" value="P:fatty acid elongation, monounsaturated fatty acid"/>
    <property type="evidence" value="ECO:0007669"/>
    <property type="project" value="TreeGrafter"/>
</dbReference>
<evidence type="ECO:0000256" key="4">
    <source>
        <dbReference type="ARBA" id="ARBA00022692"/>
    </source>
</evidence>
<accession>A0A1D1W0U9</accession>
<comment type="caution">
    <text evidence="11">The sequence shown here is derived from an EMBL/GenBank/DDBJ whole genome shotgun (WGS) entry which is preliminary data.</text>
</comment>
<evidence type="ECO:0000256" key="7">
    <source>
        <dbReference type="ARBA" id="ARBA00023098"/>
    </source>
</evidence>
<dbReference type="Proteomes" id="UP000186922">
    <property type="component" value="Unassembled WGS sequence"/>
</dbReference>
<sequence>MAESLSVDSEVGDLPVPSANYGSESASLQQMKSHTASLLQKYNDFNARTYQSADVRSRDLPLLGRTDTMLVLTMAYFAFLAFGPRFMKHRKPIELKAFKGVYNFCLVLLSLWMFLELFIHTQRSGYNFFCIPYTVSYAPADLRIVYALYIYYVSKAVEFLDTVFMILKKKYKQITFLHVYHHAVMFPLWYFVMMEAPCCQAVLGAMLNCLIHVFMYAYYFLSMFPALHPYLWWKKYLTMGQLAQFACVLTCTTVSLIRGCDYPAWLAWLQMGFLSSLFVLFANFYVQAYIKRRHQRHNPPPATKDSIHDKNL</sequence>
<evidence type="ECO:0000256" key="10">
    <source>
        <dbReference type="RuleBase" id="RU361115"/>
    </source>
</evidence>
<evidence type="ECO:0000256" key="3">
    <source>
        <dbReference type="ARBA" id="ARBA00022679"/>
    </source>
</evidence>
<dbReference type="PANTHER" id="PTHR11157">
    <property type="entry name" value="FATTY ACID ACYL TRANSFERASE-RELATED"/>
    <property type="match status" value="1"/>
</dbReference>
<comment type="subcellular location">
    <subcellularLocation>
        <location evidence="1">Membrane</location>
        <topology evidence="1">Multi-pass membrane protein</topology>
    </subcellularLocation>
</comment>
<dbReference type="EMBL" id="BDGG01000014">
    <property type="protein sequence ID" value="GAV07195.1"/>
    <property type="molecule type" value="Genomic_DNA"/>
</dbReference>